<dbReference type="OrthoDB" id="10485401at2759"/>
<dbReference type="Proteomes" id="UP001165082">
    <property type="component" value="Unassembled WGS sequence"/>
</dbReference>
<protein>
    <submittedName>
        <fullName evidence="3">Uncharacterized protein</fullName>
    </submittedName>
</protein>
<evidence type="ECO:0000256" key="2">
    <source>
        <dbReference type="SAM" id="SignalP"/>
    </source>
</evidence>
<sequence length="271" mass="30237">MSIFVLCVGMGLMWTMGYSTIESETMKRGFLLLYEPLRYASRYLILSPYLSPSPNFLPLTLSSDIFFAVFYCTVMRSEMESWNVYLGAFVHVVGVLARSLEVGDRAELLISKIAHRRRESRRRSSVHPETLEADGGASNTVTFSPILGGLFKKSMEFHEVKRNCDERRLSGDGDIESGTHGGEDGANRGEGDCDDNDADNNAVTLPAAPLPADPPPANPPPKALLNYFAISFSCHKQRYYYLILDLLLSECIDLWSRISRARASPQPPCLR</sequence>
<name>A0A9W7ADJ5_9STRA</name>
<keyword evidence="4" id="KW-1185">Reference proteome</keyword>
<organism evidence="3 4">
    <name type="scientific">Triparma retinervis</name>
    <dbReference type="NCBI Taxonomy" id="2557542"/>
    <lineage>
        <taxon>Eukaryota</taxon>
        <taxon>Sar</taxon>
        <taxon>Stramenopiles</taxon>
        <taxon>Ochrophyta</taxon>
        <taxon>Bolidophyceae</taxon>
        <taxon>Parmales</taxon>
        <taxon>Triparmaceae</taxon>
        <taxon>Triparma</taxon>
    </lineage>
</organism>
<proteinExistence type="predicted"/>
<feature type="compositionally biased region" description="Basic and acidic residues" evidence="1">
    <location>
        <begin position="181"/>
        <end position="191"/>
    </location>
</feature>
<evidence type="ECO:0000313" key="3">
    <source>
        <dbReference type="EMBL" id="GMH70004.1"/>
    </source>
</evidence>
<reference evidence="3" key="1">
    <citation type="submission" date="2022-07" db="EMBL/GenBank/DDBJ databases">
        <title>Genome analysis of Parmales, a sister group of diatoms, reveals the evolutionary specialization of diatoms from phago-mixotrophs to photoautotrophs.</title>
        <authorList>
            <person name="Ban H."/>
            <person name="Sato S."/>
            <person name="Yoshikawa S."/>
            <person name="Kazumasa Y."/>
            <person name="Nakamura Y."/>
            <person name="Ichinomiya M."/>
            <person name="Saitoh K."/>
            <person name="Sato N."/>
            <person name="Blanc-Mathieu R."/>
            <person name="Endo H."/>
            <person name="Kuwata A."/>
            <person name="Ogata H."/>
        </authorList>
    </citation>
    <scope>NUCLEOTIDE SEQUENCE</scope>
</reference>
<gene>
    <name evidence="3" type="ORF">TrRE_jg6426</name>
</gene>
<feature type="chain" id="PRO_5040927744" evidence="2">
    <location>
        <begin position="20"/>
        <end position="271"/>
    </location>
</feature>
<dbReference type="AlphaFoldDB" id="A0A9W7ADJ5"/>
<accession>A0A9W7ADJ5</accession>
<feature type="region of interest" description="Disordered" evidence="1">
    <location>
        <begin position="168"/>
        <end position="217"/>
    </location>
</feature>
<evidence type="ECO:0000256" key="1">
    <source>
        <dbReference type="SAM" id="MobiDB-lite"/>
    </source>
</evidence>
<keyword evidence="2" id="KW-0732">Signal</keyword>
<dbReference type="EMBL" id="BRXZ01002779">
    <property type="protein sequence ID" value="GMH70004.1"/>
    <property type="molecule type" value="Genomic_DNA"/>
</dbReference>
<comment type="caution">
    <text evidence="3">The sequence shown here is derived from an EMBL/GenBank/DDBJ whole genome shotgun (WGS) entry which is preliminary data.</text>
</comment>
<feature type="compositionally biased region" description="Pro residues" evidence="1">
    <location>
        <begin position="208"/>
        <end position="217"/>
    </location>
</feature>
<feature type="signal peptide" evidence="2">
    <location>
        <begin position="1"/>
        <end position="19"/>
    </location>
</feature>
<evidence type="ECO:0000313" key="4">
    <source>
        <dbReference type="Proteomes" id="UP001165082"/>
    </source>
</evidence>